<proteinExistence type="predicted"/>
<dbReference type="EMBL" id="OOIN01000014">
    <property type="protein sequence ID" value="SPO26493.1"/>
    <property type="molecule type" value="Genomic_DNA"/>
</dbReference>
<reference evidence="3 4" key="1">
    <citation type="submission" date="2018-03" db="EMBL/GenBank/DDBJ databases">
        <authorList>
            <person name="Guldener U."/>
        </authorList>
    </citation>
    <scope>NUCLEOTIDE SEQUENCE [LARGE SCALE GENOMIC DNA]</scope>
    <source>
        <strain evidence="3 4">NBRC100155</strain>
    </source>
</reference>
<name>A0A5C3E706_9BASI</name>
<evidence type="ECO:0000256" key="2">
    <source>
        <dbReference type="SAM" id="SignalP"/>
    </source>
</evidence>
<dbReference type="Proteomes" id="UP000324022">
    <property type="component" value="Unassembled WGS sequence"/>
</dbReference>
<evidence type="ECO:0000313" key="3">
    <source>
        <dbReference type="EMBL" id="SPO26493.1"/>
    </source>
</evidence>
<feature type="chain" id="PRO_5023098125" evidence="2">
    <location>
        <begin position="19"/>
        <end position="205"/>
    </location>
</feature>
<dbReference type="AlphaFoldDB" id="A0A5C3E706"/>
<keyword evidence="2" id="KW-0732">Signal</keyword>
<feature type="signal peptide" evidence="2">
    <location>
        <begin position="1"/>
        <end position="18"/>
    </location>
</feature>
<accession>A0A5C3E706</accession>
<dbReference type="OrthoDB" id="2556695at2759"/>
<protein>
    <submittedName>
        <fullName evidence="3">Uncharacterized protein</fullName>
    </submittedName>
</protein>
<evidence type="ECO:0000313" key="4">
    <source>
        <dbReference type="Proteomes" id="UP000324022"/>
    </source>
</evidence>
<feature type="region of interest" description="Disordered" evidence="1">
    <location>
        <begin position="118"/>
        <end position="137"/>
    </location>
</feature>
<keyword evidence="4" id="KW-1185">Reference proteome</keyword>
<sequence length="205" mass="21207">MGLVGLATVLISSALVAASSSSNGPSTPVIDSAILVPCGPAGEKAHAVVPDANGCQTISSSGAFVVSQLPNLPDGIKIGFAADPDCSKTYTPTYEELASLRDGEQCTVYLMDTRKSTTGTLREGMGPGTGLTSVPVTDWNPVNGKHGGHGKRSIVAENPALAQPGEADDKESKWNKFVTKKKRDNNAGAPADNQIPLKYVMLVNA</sequence>
<organism evidence="3 4">
    <name type="scientific">Ustilago trichophora</name>
    <dbReference type="NCBI Taxonomy" id="86804"/>
    <lineage>
        <taxon>Eukaryota</taxon>
        <taxon>Fungi</taxon>
        <taxon>Dikarya</taxon>
        <taxon>Basidiomycota</taxon>
        <taxon>Ustilaginomycotina</taxon>
        <taxon>Ustilaginomycetes</taxon>
        <taxon>Ustilaginales</taxon>
        <taxon>Ustilaginaceae</taxon>
        <taxon>Ustilago</taxon>
    </lineage>
</organism>
<evidence type="ECO:0000256" key="1">
    <source>
        <dbReference type="SAM" id="MobiDB-lite"/>
    </source>
</evidence>
<gene>
    <name evidence="3" type="ORF">UTRI_04082</name>
</gene>